<dbReference type="Pfam" id="PF01344">
    <property type="entry name" value="Kelch_1"/>
    <property type="match status" value="2"/>
</dbReference>
<dbReference type="SUPFAM" id="SSF117281">
    <property type="entry name" value="Kelch motif"/>
    <property type="match status" value="1"/>
</dbReference>
<sequence length="602" mass="65326">MQSCPLEATLGLAVARAGRGDGTTTDTTISFHFRLTQGLWVVSVAISLQDQGMRWLPWKPRPGVSKSSIPACPSGSHCELGLVPERGQLLTRGQGLSFCLREGHWERPAPVLQPHPAAESGILRLRRGPQKILKPFNRVRVGALRLLWARDDFTVTNLAWATAGISFRLTVESVLKVQLARPCRAVSGAWWGRALSSQMKRGRGRELFSSSRRPALAAADELLQAVECAAFLQAPALARFLEHSLTSDNCALLCDAAAAFGLHDVFRSAALFIRDGARELAAELALPEARAYVAALRPSSYVAVSTHTPAPGFLEDASRTLCYLDEEEDAWRTLAALPLEASTLLAGVATLGNKLYIVGGVRGASKEVVQLGFCYDPDGGAWRRFPSPHQPRYDTALAGFDGRLYAIGGEFQRTPVSSVERYDPAAGRWSFAADLPQPAAGVPCAQARGRLFVCLWRPADTTAVLEYAERADAWLPVAELRRPQSYGHCMVAHRDSLYVVRNGPSDDFLHCAIDCLNLATGQWTALPGQFVNSKGALFTAVVRGDTVYTVNRMFTLLYAIEGGTWRLLREKAGFPRPGSLQTCLLRLPPGAAGPVASTTPEL</sequence>
<evidence type="ECO:0008006" key="4">
    <source>
        <dbReference type="Google" id="ProtNLM"/>
    </source>
</evidence>
<organism evidence="2 3">
    <name type="scientific">Canis lupus familiaris</name>
    <name type="common">Dog</name>
    <name type="synonym">Canis familiaris</name>
    <dbReference type="NCBI Taxonomy" id="9615"/>
    <lineage>
        <taxon>Eukaryota</taxon>
        <taxon>Metazoa</taxon>
        <taxon>Chordata</taxon>
        <taxon>Craniata</taxon>
        <taxon>Vertebrata</taxon>
        <taxon>Euteleostomi</taxon>
        <taxon>Mammalia</taxon>
        <taxon>Eutheria</taxon>
        <taxon>Laurasiatheria</taxon>
        <taxon>Carnivora</taxon>
        <taxon>Caniformia</taxon>
        <taxon>Canidae</taxon>
        <taxon>Canis</taxon>
    </lineage>
</organism>
<accession>A0A8C0RM29</accession>
<dbReference type="SMART" id="SM00612">
    <property type="entry name" value="Kelch"/>
    <property type="match status" value="2"/>
</dbReference>
<dbReference type="AlphaFoldDB" id="A0A8C0RM29"/>
<reference evidence="2" key="2">
    <citation type="submission" date="2025-08" db="UniProtKB">
        <authorList>
            <consortium name="Ensembl"/>
        </authorList>
    </citation>
    <scope>IDENTIFICATION</scope>
</reference>
<dbReference type="InterPro" id="IPR052392">
    <property type="entry name" value="Kelch-BTB_domain-containing"/>
</dbReference>
<dbReference type="PANTHER" id="PTHR46375">
    <property type="entry name" value="KELCH REPEAT AND BTB DOMAIN-CONTAINING PROTEIN 13-RELATED"/>
    <property type="match status" value="1"/>
</dbReference>
<dbReference type="Proteomes" id="UP000694429">
    <property type="component" value="Chromosome 30"/>
</dbReference>
<reference evidence="2" key="1">
    <citation type="submission" date="2019-03" db="EMBL/GenBank/DDBJ databases">
        <authorList>
            <person name="Warren W.C."/>
            <person name="Johnson G.S."/>
        </authorList>
    </citation>
    <scope>NUCLEOTIDE SEQUENCE [LARGE SCALE GENOMIC DNA]</scope>
    <source>
        <strain evidence="2">Basenji</strain>
    </source>
</reference>
<name>A0A8C0RM29_CANLF</name>
<keyword evidence="1" id="KW-0880">Kelch repeat</keyword>
<protein>
    <recommendedName>
        <fullName evidence="4">Kelch repeat and BTB domain containing 13</fullName>
    </recommendedName>
</protein>
<dbReference type="PANTHER" id="PTHR46375:SF3">
    <property type="entry name" value="KELCH REPEAT AND BTB DOMAIN-CONTAINING PROTEIN 13"/>
    <property type="match status" value="1"/>
</dbReference>
<evidence type="ECO:0000313" key="2">
    <source>
        <dbReference type="Ensembl" id="ENSCAFP00030027288.1"/>
    </source>
</evidence>
<dbReference type="Ensembl" id="ENSCAFT00030031272.1">
    <property type="protein sequence ID" value="ENSCAFP00030027288.1"/>
    <property type="gene ID" value="ENSCAFG00030016945.1"/>
</dbReference>
<evidence type="ECO:0000313" key="3">
    <source>
        <dbReference type="Proteomes" id="UP000694429"/>
    </source>
</evidence>
<dbReference type="Gene3D" id="2.120.10.80">
    <property type="entry name" value="Kelch-type beta propeller"/>
    <property type="match status" value="1"/>
</dbReference>
<dbReference type="InterPro" id="IPR015915">
    <property type="entry name" value="Kelch-typ_b-propeller"/>
</dbReference>
<evidence type="ECO:0000256" key="1">
    <source>
        <dbReference type="ARBA" id="ARBA00022441"/>
    </source>
</evidence>
<proteinExistence type="predicted"/>
<dbReference type="InterPro" id="IPR006652">
    <property type="entry name" value="Kelch_1"/>
</dbReference>